<dbReference type="CDD" id="cd14688">
    <property type="entry name" value="bZIP_YAP"/>
    <property type="match status" value="1"/>
</dbReference>
<keyword evidence="2" id="KW-1185">Reference proteome</keyword>
<comment type="caution">
    <text evidence="1">The sequence shown here is derived from an EMBL/GenBank/DDBJ whole genome shotgun (WGS) entry which is preliminary data.</text>
</comment>
<dbReference type="AlphaFoldDB" id="A0AAX6MCG0"/>
<dbReference type="PANTHER" id="PTHR38116:SF1">
    <property type="entry name" value="BZIP DOMAIN-CONTAINING PROTEIN"/>
    <property type="match status" value="1"/>
</dbReference>
<proteinExistence type="predicted"/>
<accession>A0AAX6MCG0</accession>
<dbReference type="Pfam" id="PF11905">
    <property type="entry name" value="DUF3425"/>
    <property type="match status" value="1"/>
</dbReference>
<dbReference type="PANTHER" id="PTHR38116">
    <property type="entry name" value="CHROMOSOME 7, WHOLE GENOME SHOTGUN SEQUENCE"/>
    <property type="match status" value="1"/>
</dbReference>
<evidence type="ECO:0000313" key="1">
    <source>
        <dbReference type="EMBL" id="KAK6950340.1"/>
    </source>
</evidence>
<evidence type="ECO:0000313" key="2">
    <source>
        <dbReference type="Proteomes" id="UP001369815"/>
    </source>
</evidence>
<gene>
    <name evidence="1" type="ORF">Daesc_008666</name>
</gene>
<dbReference type="EMBL" id="JBANMG010000008">
    <property type="protein sequence ID" value="KAK6950340.1"/>
    <property type="molecule type" value="Genomic_DNA"/>
</dbReference>
<dbReference type="InterPro" id="IPR021833">
    <property type="entry name" value="DUF3425"/>
</dbReference>
<name>A0AAX6MCG0_9PEZI</name>
<dbReference type="Proteomes" id="UP001369815">
    <property type="component" value="Unassembled WGS sequence"/>
</dbReference>
<sequence>MVPTLTEALGPEEDWSGLKDAKARRKLQNRLNVRAHRRRKAKANTQTTDYRTTGSVERYLPPEGNKRGTRFDANSLTAEFSKLQSLGRHHASGNQGIIFPLTLDHLIPLVQYNFIRGVLTNMAILGIQNAFGPECSRHWVGMTLFPTPSTIPESLQQTELQRNTPHEPWIDLIPDKTMRDNAILSSGTYRREDIDTAVAGSIAGQTHMLDMNGLIAWYDPWQPEGWEMTEGFIKKFPFLVKGCWGMLESTNRWRALRDEEPLVFEL</sequence>
<protein>
    <recommendedName>
        <fullName evidence="3">BZIP domain-containing protein</fullName>
    </recommendedName>
</protein>
<reference evidence="1 2" key="1">
    <citation type="journal article" date="2024" name="Front Chem Biol">
        <title>Unveiling the potential of Daldinia eschscholtzii MFLUCC 19-0629 through bioactivity and bioinformatics studies for enhanced sustainable agriculture production.</title>
        <authorList>
            <person name="Brooks S."/>
            <person name="Weaver J.A."/>
            <person name="Klomchit A."/>
            <person name="Alharthi S.A."/>
            <person name="Onlamun T."/>
            <person name="Nurani R."/>
            <person name="Vong T.K."/>
            <person name="Alberti F."/>
            <person name="Greco C."/>
        </authorList>
    </citation>
    <scope>NUCLEOTIDE SEQUENCE [LARGE SCALE GENOMIC DNA]</scope>
    <source>
        <strain evidence="1">MFLUCC 19-0629</strain>
    </source>
</reference>
<organism evidence="1 2">
    <name type="scientific">Daldinia eschscholtzii</name>
    <dbReference type="NCBI Taxonomy" id="292717"/>
    <lineage>
        <taxon>Eukaryota</taxon>
        <taxon>Fungi</taxon>
        <taxon>Dikarya</taxon>
        <taxon>Ascomycota</taxon>
        <taxon>Pezizomycotina</taxon>
        <taxon>Sordariomycetes</taxon>
        <taxon>Xylariomycetidae</taxon>
        <taxon>Xylariales</taxon>
        <taxon>Hypoxylaceae</taxon>
        <taxon>Daldinia</taxon>
    </lineage>
</organism>
<evidence type="ECO:0008006" key="3">
    <source>
        <dbReference type="Google" id="ProtNLM"/>
    </source>
</evidence>